<comment type="caution">
    <text evidence="2">The sequence shown here is derived from an EMBL/GenBank/DDBJ whole genome shotgun (WGS) entry which is preliminary data.</text>
</comment>
<dbReference type="EMBL" id="JAGGMS010000001">
    <property type="protein sequence ID" value="MBP2179454.1"/>
    <property type="molecule type" value="Genomic_DNA"/>
</dbReference>
<gene>
    <name evidence="2" type="ORF">JOM49_000980</name>
</gene>
<evidence type="ECO:0000259" key="1">
    <source>
        <dbReference type="Pfam" id="PF13460"/>
    </source>
</evidence>
<dbReference type="RefSeq" id="WP_209663160.1">
    <property type="nucleotide sequence ID" value="NZ_JAGGMS010000001.1"/>
</dbReference>
<dbReference type="SUPFAM" id="SSF51735">
    <property type="entry name" value="NAD(P)-binding Rossmann-fold domains"/>
    <property type="match status" value="1"/>
</dbReference>
<accession>A0ABS4PKT9</accession>
<protein>
    <submittedName>
        <fullName evidence="2">NADH-flavin reductase</fullName>
    </submittedName>
</protein>
<feature type="domain" description="NAD(P)-binding" evidence="1">
    <location>
        <begin position="8"/>
        <end position="203"/>
    </location>
</feature>
<proteinExistence type="predicted"/>
<dbReference type="InterPro" id="IPR036291">
    <property type="entry name" value="NAD(P)-bd_dom_sf"/>
</dbReference>
<reference evidence="2 3" key="1">
    <citation type="submission" date="2021-03" db="EMBL/GenBank/DDBJ databases">
        <title>Sequencing the genomes of 1000 actinobacteria strains.</title>
        <authorList>
            <person name="Klenk H.-P."/>
        </authorList>
    </citation>
    <scope>NUCLEOTIDE SEQUENCE [LARGE SCALE GENOMIC DNA]</scope>
    <source>
        <strain evidence="2 3">DSM 45510</strain>
    </source>
</reference>
<dbReference type="InterPro" id="IPR016040">
    <property type="entry name" value="NAD(P)-bd_dom"/>
</dbReference>
<dbReference type="PANTHER" id="PTHR43355">
    <property type="entry name" value="FLAVIN REDUCTASE (NADPH)"/>
    <property type="match status" value="1"/>
</dbReference>
<dbReference type="Proteomes" id="UP000741013">
    <property type="component" value="Unassembled WGS sequence"/>
</dbReference>
<dbReference type="InterPro" id="IPR051606">
    <property type="entry name" value="Polyketide_Oxido-like"/>
</dbReference>
<organism evidence="2 3">
    <name type="scientific">Amycolatopsis magusensis</name>
    <dbReference type="NCBI Taxonomy" id="882444"/>
    <lineage>
        <taxon>Bacteria</taxon>
        <taxon>Bacillati</taxon>
        <taxon>Actinomycetota</taxon>
        <taxon>Actinomycetes</taxon>
        <taxon>Pseudonocardiales</taxon>
        <taxon>Pseudonocardiaceae</taxon>
        <taxon>Amycolatopsis</taxon>
    </lineage>
</organism>
<keyword evidence="3" id="KW-1185">Reference proteome</keyword>
<evidence type="ECO:0000313" key="3">
    <source>
        <dbReference type="Proteomes" id="UP000741013"/>
    </source>
</evidence>
<dbReference type="Pfam" id="PF13460">
    <property type="entry name" value="NAD_binding_10"/>
    <property type="match status" value="1"/>
</dbReference>
<sequence length="215" mass="22225">MSAIVVFGAGGRAGRAIVAEAAGRGHRVTAVVRDPAKHADLTTTTGVTVVTGDITDAARVAEVSAGHDAVVNAAAELGRPADLVFAGAALALFEGLPRAGVNRLVAIGMAANLEVSPGVRVLDEPDFPAEYLPFALGHTTGLHLLRAAPAELDWVMLSPPMVLDEGPRTGRYRTGGDQVLTPGEPGHLSYADLAIAVLDEIETPKHHRTRIAVGD</sequence>
<dbReference type="PANTHER" id="PTHR43355:SF2">
    <property type="entry name" value="FLAVIN REDUCTASE (NADPH)"/>
    <property type="match status" value="1"/>
</dbReference>
<name>A0ABS4PKT9_9PSEU</name>
<dbReference type="Gene3D" id="3.40.50.720">
    <property type="entry name" value="NAD(P)-binding Rossmann-like Domain"/>
    <property type="match status" value="1"/>
</dbReference>
<evidence type="ECO:0000313" key="2">
    <source>
        <dbReference type="EMBL" id="MBP2179454.1"/>
    </source>
</evidence>